<dbReference type="NCBIfam" id="TIGR01428">
    <property type="entry name" value="HAD_type_II"/>
    <property type="match status" value="1"/>
</dbReference>
<dbReference type="PANTHER" id="PTHR43316">
    <property type="entry name" value="HYDROLASE, HALOACID DELAHOGENASE-RELATED"/>
    <property type="match status" value="1"/>
</dbReference>
<dbReference type="InterPro" id="IPR023214">
    <property type="entry name" value="HAD_sf"/>
</dbReference>
<gene>
    <name evidence="2" type="ORF">O4328_19995</name>
    <name evidence="3" type="ORF">Q5707_42395</name>
</gene>
<dbReference type="Gene3D" id="3.40.50.1000">
    <property type="entry name" value="HAD superfamily/HAD-like"/>
    <property type="match status" value="1"/>
</dbReference>
<keyword evidence="1" id="KW-0378">Hydrolase</keyword>
<reference evidence="3" key="2">
    <citation type="submission" date="2023-07" db="EMBL/GenBank/DDBJ databases">
        <title>Genomic analysis of Rhodococcus opacus VOC-14 with glycol ethers degradation activity.</title>
        <authorList>
            <person name="Narkevich D.A."/>
            <person name="Hlushen A.M."/>
            <person name="Akhremchuk A.E."/>
            <person name="Sikolenko M.A."/>
            <person name="Valentovich L.N."/>
        </authorList>
    </citation>
    <scope>NUCLEOTIDE SEQUENCE</scope>
    <source>
        <strain evidence="3">VOC-14</strain>
        <plasmid evidence="3">pRho-VOC14-L</plasmid>
    </source>
</reference>
<dbReference type="Pfam" id="PF00702">
    <property type="entry name" value="Hydrolase"/>
    <property type="match status" value="1"/>
</dbReference>
<evidence type="ECO:0000256" key="1">
    <source>
        <dbReference type="ARBA" id="ARBA00022801"/>
    </source>
</evidence>
<dbReference type="InterPro" id="IPR006439">
    <property type="entry name" value="HAD-SF_hydro_IA"/>
</dbReference>
<dbReference type="PANTHER" id="PTHR43316:SF9">
    <property type="entry name" value="ACID DEHALOGENASE, PUTATIVE (AFU_ORTHOLOGUE AFUA_6G14460)-RELATED"/>
    <property type="match status" value="1"/>
</dbReference>
<evidence type="ECO:0000313" key="2">
    <source>
        <dbReference type="EMBL" id="MCZ4585955.1"/>
    </source>
</evidence>
<dbReference type="Proteomes" id="UP001231166">
    <property type="component" value="Plasmid pRho-VOC14-L"/>
</dbReference>
<dbReference type="GO" id="GO:0019120">
    <property type="term" value="F:hydrolase activity, acting on acid halide bonds, in C-halide compounds"/>
    <property type="evidence" value="ECO:0007669"/>
    <property type="project" value="InterPro"/>
</dbReference>
<dbReference type="NCBIfam" id="TIGR01549">
    <property type="entry name" value="HAD-SF-IA-v1"/>
    <property type="match status" value="1"/>
</dbReference>
<dbReference type="EMBL" id="JAPWIS010000010">
    <property type="protein sequence ID" value="MCZ4585955.1"/>
    <property type="molecule type" value="Genomic_DNA"/>
</dbReference>
<evidence type="ECO:0000313" key="4">
    <source>
        <dbReference type="Proteomes" id="UP001066327"/>
    </source>
</evidence>
<organism evidence="3 5">
    <name type="scientific">Rhodococcus opacus</name>
    <name type="common">Nocardia opaca</name>
    <dbReference type="NCBI Taxonomy" id="37919"/>
    <lineage>
        <taxon>Bacteria</taxon>
        <taxon>Bacillati</taxon>
        <taxon>Actinomycetota</taxon>
        <taxon>Actinomycetes</taxon>
        <taxon>Mycobacteriales</taxon>
        <taxon>Nocardiaceae</taxon>
        <taxon>Rhodococcus</taxon>
    </lineage>
</organism>
<reference evidence="2" key="1">
    <citation type="submission" date="2022-12" db="EMBL/GenBank/DDBJ databases">
        <authorList>
            <person name="Krivoruchko A.V."/>
            <person name="Elkin A."/>
        </authorList>
    </citation>
    <scope>NUCLEOTIDE SEQUENCE</scope>
    <source>
        <strain evidence="2">IEGM 249</strain>
    </source>
</reference>
<evidence type="ECO:0000313" key="5">
    <source>
        <dbReference type="Proteomes" id="UP001231166"/>
    </source>
</evidence>
<dbReference type="InterPro" id="IPR051540">
    <property type="entry name" value="S-2-haloacid_dehalogenase"/>
</dbReference>
<dbReference type="SFLD" id="SFLDS00003">
    <property type="entry name" value="Haloacid_Dehalogenase"/>
    <property type="match status" value="1"/>
</dbReference>
<name>A0AAX3YVB7_RHOOP</name>
<keyword evidence="3" id="KW-0614">Plasmid</keyword>
<dbReference type="Proteomes" id="UP001066327">
    <property type="component" value="Unassembled WGS sequence"/>
</dbReference>
<dbReference type="InterPro" id="IPR006328">
    <property type="entry name" value="2-HAD"/>
</dbReference>
<protein>
    <submittedName>
        <fullName evidence="3">Haloacid dehalogenase type II</fullName>
    </submittedName>
</protein>
<accession>A0AAX3YVB7</accession>
<keyword evidence="4" id="KW-1185">Reference proteome</keyword>
<sequence>MTTTKWLTFDCYGTLIDWRSGMTAALTTVAGPDATQLLTEYHHHEPVVQNEHPEWTYRAVLAEALRRAAHECDISLDEDGADVLGRTLPGWPLFPDTNEALRELKAKGYQLGILSNVDREALLQTLTGFDVDFDEIVTSSDIGSYKPAPPHFETFQKLSGVENADWIHVACSWFHDVEPADRHGIRSIYINREGTSHPTDLAAAVLPDLVTLNTVADQLFGNSD</sequence>
<proteinExistence type="predicted"/>
<dbReference type="AlphaFoldDB" id="A0AAX3YVB7"/>
<dbReference type="EMBL" id="CP130956">
    <property type="protein sequence ID" value="WLF52089.1"/>
    <property type="molecule type" value="Genomic_DNA"/>
</dbReference>
<dbReference type="SFLD" id="SFLDG01129">
    <property type="entry name" value="C1.5:_HAD__Beta-PGM__Phosphata"/>
    <property type="match status" value="1"/>
</dbReference>
<dbReference type="Gene3D" id="1.10.150.750">
    <property type="match status" value="1"/>
</dbReference>
<dbReference type="RefSeq" id="WP_269591479.1">
    <property type="nucleotide sequence ID" value="NZ_CP130956.1"/>
</dbReference>
<geneLocation type="plasmid" evidence="3 5">
    <name>pRho-VOC14-L</name>
</geneLocation>
<evidence type="ECO:0000313" key="3">
    <source>
        <dbReference type="EMBL" id="WLF52089.1"/>
    </source>
</evidence>
<dbReference type="SUPFAM" id="SSF56784">
    <property type="entry name" value="HAD-like"/>
    <property type="match status" value="1"/>
</dbReference>
<dbReference type="InterPro" id="IPR036412">
    <property type="entry name" value="HAD-like_sf"/>
</dbReference>